<sequence>MTILNKNWLIEFPFPTVIRTVVCSDLDETYIPSDSDKKTGGGSFSWSPILHPMLKKRDSRWLDHGNKSGFSLAKIQGIYLAKPSLYMLQSRHRILLGEKWPSHPL</sequence>
<reference evidence="2" key="1">
    <citation type="submission" date="2017-01" db="EMBL/GenBank/DDBJ databases">
        <authorList>
            <person name="Joensson R."/>
        </authorList>
    </citation>
    <scope>NUCLEOTIDE SEQUENCE [LARGE SCALE GENOMIC DNA]</scope>
</reference>
<proteinExistence type="predicted"/>
<organism evidence="1 2">
    <name type="scientific">Escherichia coli</name>
    <dbReference type="NCBI Taxonomy" id="562"/>
    <lineage>
        <taxon>Bacteria</taxon>
        <taxon>Pseudomonadati</taxon>
        <taxon>Pseudomonadota</taxon>
        <taxon>Gammaproteobacteria</taxon>
        <taxon>Enterobacterales</taxon>
        <taxon>Enterobacteriaceae</taxon>
        <taxon>Escherichia</taxon>
    </lineage>
</organism>
<dbReference type="EMBL" id="LT719075">
    <property type="protein sequence ID" value="SJK83426.1"/>
    <property type="molecule type" value="Genomic_DNA"/>
</dbReference>
<evidence type="ECO:0000313" key="1">
    <source>
        <dbReference type="EMBL" id="SJK83426.1"/>
    </source>
</evidence>
<keyword evidence="1" id="KW-0378">Hydrolase</keyword>
<dbReference type="AlphaFoldDB" id="A0A1W1EM58"/>
<evidence type="ECO:0000313" key="2">
    <source>
        <dbReference type="Proteomes" id="UP000245997"/>
    </source>
</evidence>
<name>A0A1W1EM58_ECOLX</name>
<dbReference type="GO" id="GO:0016787">
    <property type="term" value="F:hydrolase activity"/>
    <property type="evidence" value="ECO:0007669"/>
    <property type="project" value="UniProtKB-KW"/>
</dbReference>
<protein>
    <submittedName>
        <fullName evidence="1">NTD biosynthesis operon putative hydrolase NtdB</fullName>
    </submittedName>
</protein>
<accession>A0A1W1EM58</accession>
<gene>
    <name evidence="1" type="ORF">BQ8769_44</name>
</gene>
<dbReference type="Proteomes" id="UP000245997">
    <property type="component" value="Plasmid pAA"/>
</dbReference>